<dbReference type="InterPro" id="IPR042094">
    <property type="entry name" value="T2SS_GspF_sf"/>
</dbReference>
<feature type="domain" description="Type II secretion system protein GspF" evidence="8">
    <location>
        <begin position="21"/>
        <end position="141"/>
    </location>
</feature>
<protein>
    <submittedName>
        <fullName evidence="9">Type II secretory pathway, component PulF</fullName>
    </submittedName>
</protein>
<evidence type="ECO:0000256" key="6">
    <source>
        <dbReference type="ARBA" id="ARBA00023136"/>
    </source>
</evidence>
<keyword evidence="3" id="KW-1003">Cell membrane</keyword>
<dbReference type="PRINTS" id="PR00812">
    <property type="entry name" value="BCTERIALGSPF"/>
</dbReference>
<gene>
    <name evidence="9" type="ORF">JCM16774_1946</name>
</gene>
<evidence type="ECO:0000256" key="5">
    <source>
        <dbReference type="ARBA" id="ARBA00022989"/>
    </source>
</evidence>
<dbReference type="PANTHER" id="PTHR30012">
    <property type="entry name" value="GENERAL SECRETION PATHWAY PROTEIN"/>
    <property type="match status" value="1"/>
</dbReference>
<keyword evidence="5 7" id="KW-1133">Transmembrane helix</keyword>
<sequence>MTGFLSKKKLHKVKDKELLSFTKNMYYLLKGKVNLIDSLEIISMNYEGEFREKIIQTKKLVEKGKPLNTAFEKVVKDREFLELIKIGEQTGNLETVFKNLSEKYEFKEKIRKDITGLSVYPLTVIVTAVVIVVILLKFVVPKFVMIYSDTGQKLPLMTRITVKISALLDKYGLFLLILSIFFIWTAVYLKKKNEEKFEQLILNTFLLGNLYREMCILNFTRSMYSLTSADISFLESLKMCTNSNSLLLNGEVKKIITKVEKGENIKKSFYNLRFFNREYITFLNIGEKTGVISDAFHNLYEIYYEKVREKIQLFLKIFEPLSIIFIAMIIGIIMLSVMLPIFKMGEAL</sequence>
<dbReference type="GO" id="GO:0005886">
    <property type="term" value="C:plasma membrane"/>
    <property type="evidence" value="ECO:0007669"/>
    <property type="project" value="UniProtKB-SubCell"/>
</dbReference>
<evidence type="ECO:0000256" key="2">
    <source>
        <dbReference type="ARBA" id="ARBA00005745"/>
    </source>
</evidence>
<reference evidence="9 10" key="1">
    <citation type="submission" date="2019-07" db="EMBL/GenBank/DDBJ databases">
        <title>Complete Genome Sequence of Leptotrichia goodfellowii Strain JCM 16774.</title>
        <authorList>
            <person name="Watanabe S."/>
            <person name="Cui L."/>
        </authorList>
    </citation>
    <scope>NUCLEOTIDE SEQUENCE [LARGE SCALE GENOMIC DNA]</scope>
    <source>
        <strain evidence="9 10">JCM16774</strain>
    </source>
</reference>
<comment type="similarity">
    <text evidence="2">Belongs to the GSP F family.</text>
</comment>
<evidence type="ECO:0000259" key="8">
    <source>
        <dbReference type="Pfam" id="PF00482"/>
    </source>
</evidence>
<organism evidence="9 10">
    <name type="scientific">Pseudoleptotrichia goodfellowii</name>
    <dbReference type="NCBI Taxonomy" id="157692"/>
    <lineage>
        <taxon>Bacteria</taxon>
        <taxon>Fusobacteriati</taxon>
        <taxon>Fusobacteriota</taxon>
        <taxon>Fusobacteriia</taxon>
        <taxon>Fusobacteriales</taxon>
        <taxon>Leptotrichiaceae</taxon>
        <taxon>Pseudoleptotrichia</taxon>
    </lineage>
</organism>
<feature type="domain" description="Type II secretion system protein GspF" evidence="8">
    <location>
        <begin position="219"/>
        <end position="340"/>
    </location>
</feature>
<evidence type="ECO:0000256" key="4">
    <source>
        <dbReference type="ARBA" id="ARBA00022692"/>
    </source>
</evidence>
<feature type="transmembrane region" description="Helical" evidence="7">
    <location>
        <begin position="171"/>
        <end position="189"/>
    </location>
</feature>
<keyword evidence="4 7" id="KW-0812">Transmembrane</keyword>
<evidence type="ECO:0000256" key="1">
    <source>
        <dbReference type="ARBA" id="ARBA00004651"/>
    </source>
</evidence>
<name>A0A510JCH2_9FUSO</name>
<accession>A0A510JCH2</accession>
<dbReference type="PANTHER" id="PTHR30012:SF0">
    <property type="entry name" value="TYPE II SECRETION SYSTEM PROTEIN F-RELATED"/>
    <property type="match status" value="1"/>
</dbReference>
<dbReference type="KEGG" id="lgo:JCM16774_1946"/>
<evidence type="ECO:0000313" key="9">
    <source>
        <dbReference type="EMBL" id="BBM37000.1"/>
    </source>
</evidence>
<proteinExistence type="inferred from homology"/>
<feature type="transmembrane region" description="Helical" evidence="7">
    <location>
        <begin position="117"/>
        <end position="140"/>
    </location>
</feature>
<comment type="subcellular location">
    <subcellularLocation>
        <location evidence="1">Cell membrane</location>
        <topology evidence="1">Multi-pass membrane protein</topology>
    </subcellularLocation>
</comment>
<dbReference type="Pfam" id="PF00482">
    <property type="entry name" value="T2SSF"/>
    <property type="match status" value="2"/>
</dbReference>
<dbReference type="RefSeq" id="WP_026738149.1">
    <property type="nucleotide sequence ID" value="NZ_AP019822.1"/>
</dbReference>
<dbReference type="STRING" id="714315.GCA_000516535_01952"/>
<feature type="transmembrane region" description="Helical" evidence="7">
    <location>
        <begin position="317"/>
        <end position="342"/>
    </location>
</feature>
<dbReference type="InterPro" id="IPR018076">
    <property type="entry name" value="T2SS_GspF_dom"/>
</dbReference>
<keyword evidence="6 7" id="KW-0472">Membrane</keyword>
<dbReference type="InterPro" id="IPR003004">
    <property type="entry name" value="GspF/PilC"/>
</dbReference>
<dbReference type="OrthoDB" id="9805682at2"/>
<dbReference type="EMBL" id="AP019822">
    <property type="protein sequence ID" value="BBM37000.1"/>
    <property type="molecule type" value="Genomic_DNA"/>
</dbReference>
<dbReference type="AlphaFoldDB" id="A0A510JCH2"/>
<evidence type="ECO:0000256" key="7">
    <source>
        <dbReference type="SAM" id="Phobius"/>
    </source>
</evidence>
<dbReference type="Proteomes" id="UP000321606">
    <property type="component" value="Chromosome"/>
</dbReference>
<dbReference type="Gene3D" id="1.20.81.30">
    <property type="entry name" value="Type II secretion system (T2SS), domain F"/>
    <property type="match status" value="2"/>
</dbReference>
<evidence type="ECO:0000256" key="3">
    <source>
        <dbReference type="ARBA" id="ARBA00022475"/>
    </source>
</evidence>
<evidence type="ECO:0000313" key="10">
    <source>
        <dbReference type="Proteomes" id="UP000321606"/>
    </source>
</evidence>